<accession>A0A397GJ62</accession>
<dbReference type="Proteomes" id="UP000266861">
    <property type="component" value="Unassembled WGS sequence"/>
</dbReference>
<evidence type="ECO:0000313" key="2">
    <source>
        <dbReference type="Proteomes" id="UP000266861"/>
    </source>
</evidence>
<sequence length="148" mass="17290">MILRAITATNALESFYSELKRTTSFLHDLIGTSHKIVIIDQKKRADSENTVFNFRTKKISVYGVDNEILEKIHKFPFPIQQILIKEVGRNWVFWHSTSQLVIFHASKTSSNISFFVHRFNVLSSPEHNSLYHTIYVIQLAIKKVQEKR</sequence>
<dbReference type="EMBL" id="PQFF01000444">
    <property type="protein sequence ID" value="RHZ49758.1"/>
    <property type="molecule type" value="Genomic_DNA"/>
</dbReference>
<evidence type="ECO:0000313" key="1">
    <source>
        <dbReference type="EMBL" id="RHZ49758.1"/>
    </source>
</evidence>
<proteinExistence type="predicted"/>
<dbReference type="AlphaFoldDB" id="A0A397GJ62"/>
<name>A0A397GJ62_9GLOM</name>
<keyword evidence="2" id="KW-1185">Reference proteome</keyword>
<comment type="caution">
    <text evidence="1">The sequence shown here is derived from an EMBL/GenBank/DDBJ whole genome shotgun (WGS) entry which is preliminary data.</text>
</comment>
<dbReference type="OrthoDB" id="2426606at2759"/>
<protein>
    <submittedName>
        <fullName evidence="1">Uncharacterized protein</fullName>
    </submittedName>
</protein>
<gene>
    <name evidence="1" type="ORF">Glove_514g5</name>
</gene>
<reference evidence="1 2" key="1">
    <citation type="submission" date="2018-08" db="EMBL/GenBank/DDBJ databases">
        <title>Genome and evolution of the arbuscular mycorrhizal fungus Diversispora epigaea (formerly Glomus versiforme) and its bacterial endosymbionts.</title>
        <authorList>
            <person name="Sun X."/>
            <person name="Fei Z."/>
            <person name="Harrison M."/>
        </authorList>
    </citation>
    <scope>NUCLEOTIDE SEQUENCE [LARGE SCALE GENOMIC DNA]</scope>
    <source>
        <strain evidence="1 2">IT104</strain>
    </source>
</reference>
<organism evidence="1 2">
    <name type="scientific">Diversispora epigaea</name>
    <dbReference type="NCBI Taxonomy" id="1348612"/>
    <lineage>
        <taxon>Eukaryota</taxon>
        <taxon>Fungi</taxon>
        <taxon>Fungi incertae sedis</taxon>
        <taxon>Mucoromycota</taxon>
        <taxon>Glomeromycotina</taxon>
        <taxon>Glomeromycetes</taxon>
        <taxon>Diversisporales</taxon>
        <taxon>Diversisporaceae</taxon>
        <taxon>Diversispora</taxon>
    </lineage>
</organism>